<evidence type="ECO:0000313" key="8">
    <source>
        <dbReference type="Proteomes" id="UP000219974"/>
    </source>
</evidence>
<dbReference type="EMBL" id="LT160033">
    <property type="protein sequence ID" value="CXI91683.1"/>
    <property type="molecule type" value="Genomic_DNA"/>
</dbReference>
<evidence type="ECO:0000313" key="1">
    <source>
        <dbReference type="EMBL" id="CXI91683.1"/>
    </source>
</evidence>
<dbReference type="InterPro" id="IPR017703">
    <property type="entry name" value="YgfZ/GCV_T_CS"/>
</dbReference>
<name>A0A113SIM1_PLABE</name>
<dbReference type="GO" id="GO:0004047">
    <property type="term" value="F:aminomethyltransferase activity"/>
    <property type="evidence" value="ECO:0007669"/>
    <property type="project" value="UniProtKB-EC"/>
</dbReference>
<dbReference type="GO" id="GO:0008168">
    <property type="term" value="F:methyltransferase activity"/>
    <property type="evidence" value="ECO:0007669"/>
    <property type="project" value="UniProtKB-KW"/>
</dbReference>
<sequence length="525" mass="61966">MSTHFLCQLKNRKLIQVSGEASFKFLQSLTTNDLNKIINEKDFIINKILPKNILFNKIEDGKYQISNSNTKHKKLITGLPSLFLSNNGKILFDCIIYNIKYIYDQNIFPTFYIDCNANTLNTLLNILEKRKLSCDVDFKEMNNIAVYQLLPCISLLSQKICYNNTNNSNKQNSKNYNEDYEDFLNTCNDLLDISNNEGAFFFSKDQRHDLLGYRIYDIIDKETNFINEYIKCNTKNDKTLASCKGIHTHNNNNIKNTYSFKNETSDLLNKFEKEEKVKLTNTLLYDFFKLNLGVIENLYDYYTFFNGNKIISDDGINSTNNINYNNSNNLNSLKPINSRDMFTFKDLSPFDINYDKQNYISKDKGCYIGQEVINRTRNKLLINKYKLSLCINYNYYDMLMDNQHNLDKHIYKDFSHYKYIQHINNNHLFKSSFFLLQNIMQNNKKVINYKHKHDVIIQNDDIDSDQANNMIKIGYIYFYNNVMGLCFLINKKIAHIKNNVYHHSSKIYMKSRSSDTCQRISLIHF</sequence>
<evidence type="ECO:0000313" key="4">
    <source>
        <dbReference type="EMBL" id="SCM18228.1"/>
    </source>
</evidence>
<dbReference type="OrthoDB" id="191995at2759"/>
<dbReference type="EMBL" id="LT614639">
    <property type="protein sequence ID" value="SCN27656.1"/>
    <property type="molecule type" value="Genomic_DNA"/>
</dbReference>
<dbReference type="EMBL" id="LT608149">
    <property type="protein sequence ID" value="SCL96497.1"/>
    <property type="molecule type" value="Genomic_DNA"/>
</dbReference>
<dbReference type="EMBL" id="LT608261">
    <property type="protein sequence ID" value="SCM16434.1"/>
    <property type="molecule type" value="Genomic_DNA"/>
</dbReference>
<dbReference type="AlphaFoldDB" id="A0A113SIM1"/>
<accession>A0A113SIM1</accession>
<dbReference type="GO" id="GO:0032259">
    <property type="term" value="P:methylation"/>
    <property type="evidence" value="ECO:0007669"/>
    <property type="project" value="UniProtKB-KW"/>
</dbReference>
<dbReference type="OMA" id="SCDVHFS"/>
<dbReference type="PANTHER" id="PTHR22602:SF0">
    <property type="entry name" value="TRANSFERASE CAF17, MITOCHONDRIAL-RELATED"/>
    <property type="match status" value="1"/>
</dbReference>
<evidence type="ECO:0000313" key="9">
    <source>
        <dbReference type="Proteomes" id="UP000220214"/>
    </source>
</evidence>
<dbReference type="GO" id="GO:0016226">
    <property type="term" value="P:iron-sulfur cluster assembly"/>
    <property type="evidence" value="ECO:0007669"/>
    <property type="project" value="TreeGrafter"/>
</dbReference>
<keyword evidence="1" id="KW-0808">Transferase</keyword>
<dbReference type="Gene3D" id="3.30.70.1400">
    <property type="entry name" value="Aminomethyltransferase beta-barrel domains"/>
    <property type="match status" value="1"/>
</dbReference>
<evidence type="ECO:0000313" key="2">
    <source>
        <dbReference type="EMBL" id="SCL96497.1"/>
    </source>
</evidence>
<keyword evidence="1" id="KW-0489">Methyltransferase</keyword>
<evidence type="ECO:0000313" key="5">
    <source>
        <dbReference type="EMBL" id="SCN27656.1"/>
    </source>
</evidence>
<dbReference type="SUPFAM" id="SSF103025">
    <property type="entry name" value="Folate-binding domain"/>
    <property type="match status" value="2"/>
</dbReference>
<gene>
    <name evidence="1" type="ORF">PBK173_000376500</name>
    <name evidence="5" type="ORF">PBNK65E_000365400</name>
    <name evidence="2" type="ORF">PBNK65NY_000364900</name>
    <name evidence="3" type="ORF">PBSP11A_000365700</name>
    <name evidence="4" type="ORF">PBSP11RLL_000365500</name>
</gene>
<dbReference type="Proteomes" id="UP000220214">
    <property type="component" value="Chromosome 13"/>
</dbReference>
<organism evidence="1 6">
    <name type="scientific">Plasmodium berghei</name>
    <dbReference type="NCBI Taxonomy" id="5821"/>
    <lineage>
        <taxon>Eukaryota</taxon>
        <taxon>Sar</taxon>
        <taxon>Alveolata</taxon>
        <taxon>Apicomplexa</taxon>
        <taxon>Aconoidasida</taxon>
        <taxon>Haemosporida</taxon>
        <taxon>Plasmodiidae</taxon>
        <taxon>Plasmodium</taxon>
        <taxon>Plasmodium (Vinckeia)</taxon>
    </lineage>
</organism>
<evidence type="ECO:0000313" key="10">
    <source>
        <dbReference type="Proteomes" id="UP000516480"/>
    </source>
</evidence>
<dbReference type="EC" id="2.1.2.10" evidence="1"/>
<proteinExistence type="predicted"/>
<dbReference type="EMBL" id="LT608277">
    <property type="protein sequence ID" value="SCM18228.1"/>
    <property type="molecule type" value="Genomic_DNA"/>
</dbReference>
<reference evidence="1 6" key="1">
    <citation type="submission" date="2016-02" db="EMBL/GenBank/DDBJ databases">
        <authorList>
            <consortium name="Pathogen Informatics"/>
        </authorList>
    </citation>
    <scope>NUCLEOTIDE SEQUENCE [LARGE SCALE GENOMIC DNA]</scope>
    <source>
        <strain evidence="1 6">K173</strain>
        <strain evidence="2 10">NK65 ny</strain>
        <strain evidence="5 9">NK65e</strain>
        <strain evidence="3 7">SP11 Antwerpcl1</strain>
        <strain evidence="4 8">SP11 RLL</strain>
    </source>
</reference>
<dbReference type="Proteomes" id="UP000219974">
    <property type="component" value="Chromosome 13"/>
</dbReference>
<dbReference type="NCBIfam" id="TIGR03317">
    <property type="entry name" value="ygfZ_signature"/>
    <property type="match status" value="1"/>
</dbReference>
<dbReference type="PANTHER" id="PTHR22602">
    <property type="entry name" value="TRANSFERASE CAF17, MITOCHONDRIAL-RELATED"/>
    <property type="match status" value="1"/>
</dbReference>
<dbReference type="Proteomes" id="UP000219860">
    <property type="component" value="Chromosome 13"/>
</dbReference>
<dbReference type="Proteomes" id="UP000516480">
    <property type="component" value="Chromosome 13"/>
</dbReference>
<dbReference type="Proteomes" id="UP000069549">
    <property type="component" value="Chromosome 13"/>
</dbReference>
<evidence type="ECO:0000313" key="3">
    <source>
        <dbReference type="EMBL" id="SCM16434.1"/>
    </source>
</evidence>
<dbReference type="GO" id="GO:0005759">
    <property type="term" value="C:mitochondrial matrix"/>
    <property type="evidence" value="ECO:0007669"/>
    <property type="project" value="TreeGrafter"/>
</dbReference>
<evidence type="ECO:0000313" key="7">
    <source>
        <dbReference type="Proteomes" id="UP000219860"/>
    </source>
</evidence>
<dbReference type="InterPro" id="IPR045179">
    <property type="entry name" value="YgfZ/GcvT"/>
</dbReference>
<dbReference type="VEuPathDB" id="PlasmoDB:PBANKA_1315900"/>
<evidence type="ECO:0000313" key="6">
    <source>
        <dbReference type="Proteomes" id="UP000069549"/>
    </source>
</evidence>
<dbReference type="Gene3D" id="2.40.30.160">
    <property type="match status" value="1"/>
</dbReference>
<protein>
    <submittedName>
        <fullName evidence="1">Aminomethyltransferase, putative</fullName>
        <ecNumber evidence="1">2.1.2.10</ecNumber>
    </submittedName>
</protein>